<evidence type="ECO:0000313" key="3">
    <source>
        <dbReference type="Proteomes" id="UP000824125"/>
    </source>
</evidence>
<dbReference type="AlphaFoldDB" id="A0A9D1MU36"/>
<comment type="caution">
    <text evidence="2">The sequence shown here is derived from an EMBL/GenBank/DDBJ whole genome shotgun (WGS) entry which is preliminary data.</text>
</comment>
<dbReference type="PANTHER" id="PTHR33169">
    <property type="entry name" value="PADR-FAMILY TRANSCRIPTIONAL REGULATOR"/>
    <property type="match status" value="1"/>
</dbReference>
<dbReference type="InterPro" id="IPR005149">
    <property type="entry name" value="Tscrpt_reg_PadR_N"/>
</dbReference>
<dbReference type="Proteomes" id="UP000824125">
    <property type="component" value="Unassembled WGS sequence"/>
</dbReference>
<evidence type="ECO:0000259" key="1">
    <source>
        <dbReference type="Pfam" id="PF03551"/>
    </source>
</evidence>
<name>A0A9D1MU36_9FIRM</name>
<dbReference type="PANTHER" id="PTHR33169:SF14">
    <property type="entry name" value="TRANSCRIPTIONAL REGULATOR RV3488"/>
    <property type="match status" value="1"/>
</dbReference>
<organism evidence="2 3">
    <name type="scientific">Candidatus Scybalenecus merdavium</name>
    <dbReference type="NCBI Taxonomy" id="2840939"/>
    <lineage>
        <taxon>Bacteria</taxon>
        <taxon>Bacillati</taxon>
        <taxon>Bacillota</taxon>
        <taxon>Clostridia</taxon>
        <taxon>Eubacteriales</taxon>
        <taxon>Oscillospiraceae</taxon>
        <taxon>Oscillospiraceae incertae sedis</taxon>
        <taxon>Candidatus Scybalenecus</taxon>
    </lineage>
</organism>
<dbReference type="InterPro" id="IPR052509">
    <property type="entry name" value="Metal_resp_DNA-bind_regulator"/>
</dbReference>
<reference evidence="2" key="1">
    <citation type="submission" date="2020-10" db="EMBL/GenBank/DDBJ databases">
        <authorList>
            <person name="Gilroy R."/>
        </authorList>
    </citation>
    <scope>NUCLEOTIDE SEQUENCE</scope>
    <source>
        <strain evidence="2">CHK176-6737</strain>
    </source>
</reference>
<dbReference type="SUPFAM" id="SSF46785">
    <property type="entry name" value="Winged helix' DNA-binding domain"/>
    <property type="match status" value="1"/>
</dbReference>
<reference evidence="2" key="2">
    <citation type="journal article" date="2021" name="PeerJ">
        <title>Extensive microbial diversity within the chicken gut microbiome revealed by metagenomics and culture.</title>
        <authorList>
            <person name="Gilroy R."/>
            <person name="Ravi A."/>
            <person name="Getino M."/>
            <person name="Pursley I."/>
            <person name="Horton D.L."/>
            <person name="Alikhan N.F."/>
            <person name="Baker D."/>
            <person name="Gharbi K."/>
            <person name="Hall N."/>
            <person name="Watson M."/>
            <person name="Adriaenssens E.M."/>
            <person name="Foster-Nyarko E."/>
            <person name="Jarju S."/>
            <person name="Secka A."/>
            <person name="Antonio M."/>
            <person name="Oren A."/>
            <person name="Chaudhuri R.R."/>
            <person name="La Ragione R."/>
            <person name="Hildebrand F."/>
            <person name="Pallen M.J."/>
        </authorList>
    </citation>
    <scope>NUCLEOTIDE SEQUENCE</scope>
    <source>
        <strain evidence="2">CHK176-6737</strain>
    </source>
</reference>
<dbReference type="EMBL" id="DVNM01000013">
    <property type="protein sequence ID" value="HIU68788.1"/>
    <property type="molecule type" value="Genomic_DNA"/>
</dbReference>
<accession>A0A9D1MU36</accession>
<proteinExistence type="predicted"/>
<dbReference type="Pfam" id="PF03551">
    <property type="entry name" value="PadR"/>
    <property type="match status" value="1"/>
</dbReference>
<feature type="domain" description="Transcription regulator PadR N-terminal" evidence="1">
    <location>
        <begin position="17"/>
        <end position="90"/>
    </location>
</feature>
<evidence type="ECO:0000313" key="2">
    <source>
        <dbReference type="EMBL" id="HIU68788.1"/>
    </source>
</evidence>
<dbReference type="InterPro" id="IPR036390">
    <property type="entry name" value="WH_DNA-bd_sf"/>
</dbReference>
<sequence length="114" mass="13361">MGQNKDNFKRGTAELLVLHLLMEKDLYGYQITQEFSQRSGGVYTMLEGSLYPILYRLTDNGYISDYTKPAGVRRMRKYYHIEEKGKTYYREILKDYDDITDSISQILGRTPTPD</sequence>
<dbReference type="Gene3D" id="1.10.10.10">
    <property type="entry name" value="Winged helix-like DNA-binding domain superfamily/Winged helix DNA-binding domain"/>
    <property type="match status" value="1"/>
</dbReference>
<gene>
    <name evidence="2" type="ORF">IAD23_02370</name>
</gene>
<protein>
    <submittedName>
        <fullName evidence="2">PadR family transcriptional regulator</fullName>
    </submittedName>
</protein>
<dbReference type="InterPro" id="IPR036388">
    <property type="entry name" value="WH-like_DNA-bd_sf"/>
</dbReference>